<dbReference type="PANTHER" id="PTHR22929:SF0">
    <property type="entry name" value="TRANSCRIPTION FACTOR TFIIIB COMPONENT B'' HOMOLOG"/>
    <property type="match status" value="1"/>
</dbReference>
<feature type="region of interest" description="Disordered" evidence="1">
    <location>
        <begin position="376"/>
        <end position="402"/>
    </location>
</feature>
<feature type="region of interest" description="Disordered" evidence="1">
    <location>
        <begin position="305"/>
        <end position="339"/>
    </location>
</feature>
<proteinExistence type="predicted"/>
<dbReference type="InterPro" id="IPR001005">
    <property type="entry name" value="SANT/Myb"/>
</dbReference>
<dbReference type="GO" id="GO:0000126">
    <property type="term" value="C:transcription factor TFIIIB complex"/>
    <property type="evidence" value="ECO:0007669"/>
    <property type="project" value="TreeGrafter"/>
</dbReference>
<dbReference type="Proteomes" id="UP001430356">
    <property type="component" value="Unassembled WGS sequence"/>
</dbReference>
<dbReference type="SMART" id="SM00717">
    <property type="entry name" value="SANT"/>
    <property type="match status" value="1"/>
</dbReference>
<dbReference type="InterPro" id="IPR039467">
    <property type="entry name" value="TFIIIB_B''_Myb"/>
</dbReference>
<evidence type="ECO:0000259" key="2">
    <source>
        <dbReference type="SMART" id="SM00717"/>
    </source>
</evidence>
<dbReference type="AlphaFoldDB" id="A0AAW0FGD5"/>
<dbReference type="EMBL" id="JAECZO010000028">
    <property type="protein sequence ID" value="KAK7202287.1"/>
    <property type="molecule type" value="Genomic_DNA"/>
</dbReference>
<feature type="compositionally biased region" description="Acidic residues" evidence="1">
    <location>
        <begin position="1"/>
        <end position="14"/>
    </location>
</feature>
<feature type="domain" description="Myb-like" evidence="2">
    <location>
        <begin position="179"/>
        <end position="227"/>
    </location>
</feature>
<evidence type="ECO:0000256" key="1">
    <source>
        <dbReference type="SAM" id="MobiDB-lite"/>
    </source>
</evidence>
<sequence>MDDDEFEFPPDQLDDVIPHPLSPYQTAVPSPLGPSYASPASGLPLGVLMQIPLDQLPPTQPRNPQNFSIGQAMRGALSRVQMRAPPGGGVGGGVSRPRAAVAQLPPPPRTHQVSPTHSPYLSAGHPQVPSLSSDDEERDGGAEGPYPPNEGGGEEVRGGVVLCTAEAQMRTRRFPSRQTRIDWSEGEVRSFYQALSQYGTDFSAIAVLFPGRSRSDIKRLYQREMRQKPKEVQTALNQKSPIDMAAFEVRYEAKKKETQPPIKTKTLNSQELAFLDEIAGGQGTGSAAQVKSEESDGHIPAAAALGDVEETVAAPPPQQPRKRQRDARGSDDGADGLPTKSLAHELCAMAVDSDFSMEHESLFDMAMRHERDDNTPLNALFTAQPPHQESLVGLDDTDFSFD</sequence>
<dbReference type="GO" id="GO:0001156">
    <property type="term" value="F:TFIIIC-class transcription factor complex binding"/>
    <property type="evidence" value="ECO:0007669"/>
    <property type="project" value="TreeGrafter"/>
</dbReference>
<gene>
    <name evidence="3" type="ORF">NESM_000300400</name>
</gene>
<accession>A0AAW0FGD5</accession>
<feature type="region of interest" description="Disordered" evidence="1">
    <location>
        <begin position="1"/>
        <end position="35"/>
    </location>
</feature>
<dbReference type="Pfam" id="PF15963">
    <property type="entry name" value="Myb_DNA-bind_7"/>
    <property type="match status" value="1"/>
</dbReference>
<dbReference type="GO" id="GO:0070898">
    <property type="term" value="P:RNA polymerase III preinitiation complex assembly"/>
    <property type="evidence" value="ECO:0007669"/>
    <property type="project" value="TreeGrafter"/>
</dbReference>
<keyword evidence="4" id="KW-1185">Reference proteome</keyword>
<reference evidence="3 4" key="1">
    <citation type="journal article" date="2021" name="MBio">
        <title>A New Model Trypanosomatid, Novymonas esmeraldas: Genomic Perception of Its 'Candidatus Pandoraea novymonadis' Endosymbiont.</title>
        <authorList>
            <person name="Zakharova A."/>
            <person name="Saura A."/>
            <person name="Butenko A."/>
            <person name="Podesvova L."/>
            <person name="Warmusova S."/>
            <person name="Kostygov A.Y."/>
            <person name="Nenarokova A."/>
            <person name="Lukes J."/>
            <person name="Opperdoes F.R."/>
            <person name="Yurchenko V."/>
        </authorList>
    </citation>
    <scope>NUCLEOTIDE SEQUENCE [LARGE SCALE GENOMIC DNA]</scope>
    <source>
        <strain evidence="3 4">E262AT.01</strain>
    </source>
</reference>
<protein>
    <recommendedName>
        <fullName evidence="2">Myb-like domain-containing protein</fullName>
    </recommendedName>
</protein>
<organism evidence="3 4">
    <name type="scientific">Novymonas esmeraldas</name>
    <dbReference type="NCBI Taxonomy" id="1808958"/>
    <lineage>
        <taxon>Eukaryota</taxon>
        <taxon>Discoba</taxon>
        <taxon>Euglenozoa</taxon>
        <taxon>Kinetoplastea</taxon>
        <taxon>Metakinetoplastina</taxon>
        <taxon>Trypanosomatida</taxon>
        <taxon>Trypanosomatidae</taxon>
        <taxon>Novymonas</taxon>
    </lineage>
</organism>
<evidence type="ECO:0000313" key="3">
    <source>
        <dbReference type="EMBL" id="KAK7202287.1"/>
    </source>
</evidence>
<dbReference type="Gene3D" id="1.10.10.60">
    <property type="entry name" value="Homeodomain-like"/>
    <property type="match status" value="1"/>
</dbReference>
<dbReference type="PANTHER" id="PTHR22929">
    <property type="entry name" value="RNA POLYMERASE III TRANSCRIPTION INITIATION FACTOR B"/>
    <property type="match status" value="1"/>
</dbReference>
<dbReference type="InterPro" id="IPR009057">
    <property type="entry name" value="Homeodomain-like_sf"/>
</dbReference>
<dbReference type="SUPFAM" id="SSF46689">
    <property type="entry name" value="Homeodomain-like"/>
    <property type="match status" value="1"/>
</dbReference>
<name>A0AAW0FGD5_9TRYP</name>
<comment type="caution">
    <text evidence="3">The sequence shown here is derived from an EMBL/GenBank/DDBJ whole genome shotgun (WGS) entry which is preliminary data.</text>
</comment>
<evidence type="ECO:0000313" key="4">
    <source>
        <dbReference type="Proteomes" id="UP001430356"/>
    </source>
</evidence>
<feature type="region of interest" description="Disordered" evidence="1">
    <location>
        <begin position="81"/>
        <end position="157"/>
    </location>
</feature>
<dbReference type="CDD" id="cd00167">
    <property type="entry name" value="SANT"/>
    <property type="match status" value="1"/>
</dbReference>